<protein>
    <submittedName>
        <fullName evidence="1">Uncharacterized protein</fullName>
    </submittedName>
</protein>
<gene>
    <name evidence="1" type="ORF">HGP29_28165</name>
</gene>
<dbReference type="EMBL" id="JABAIL010000050">
    <property type="protein sequence ID" value="NLR95105.1"/>
    <property type="molecule type" value="Genomic_DNA"/>
</dbReference>
<evidence type="ECO:0000313" key="2">
    <source>
        <dbReference type="Proteomes" id="UP000585050"/>
    </source>
</evidence>
<dbReference type="AlphaFoldDB" id="A0A7X8XZP1"/>
<name>A0A7X8XZP1_9BACT</name>
<keyword evidence="2" id="KW-1185">Reference proteome</keyword>
<dbReference type="Proteomes" id="UP000585050">
    <property type="component" value="Unassembled WGS sequence"/>
</dbReference>
<dbReference type="RefSeq" id="WP_168885807.1">
    <property type="nucleotide sequence ID" value="NZ_JABAIL010000050.1"/>
</dbReference>
<evidence type="ECO:0000313" key="1">
    <source>
        <dbReference type="EMBL" id="NLR95105.1"/>
    </source>
</evidence>
<proteinExistence type="predicted"/>
<accession>A0A7X8XZP1</accession>
<organism evidence="1 2">
    <name type="scientific">Flammeovirga agarivorans</name>
    <dbReference type="NCBI Taxonomy" id="2726742"/>
    <lineage>
        <taxon>Bacteria</taxon>
        <taxon>Pseudomonadati</taxon>
        <taxon>Bacteroidota</taxon>
        <taxon>Cytophagia</taxon>
        <taxon>Cytophagales</taxon>
        <taxon>Flammeovirgaceae</taxon>
        <taxon>Flammeovirga</taxon>
    </lineage>
</organism>
<reference evidence="1 2" key="1">
    <citation type="submission" date="2020-04" db="EMBL/GenBank/DDBJ databases">
        <title>Flammeovirga sp. SR4, a novel species isolated from seawater.</title>
        <authorList>
            <person name="Wang X."/>
        </authorList>
    </citation>
    <scope>NUCLEOTIDE SEQUENCE [LARGE SCALE GENOMIC DNA]</scope>
    <source>
        <strain evidence="1 2">SR4</strain>
    </source>
</reference>
<comment type="caution">
    <text evidence="1">The sequence shown here is derived from an EMBL/GenBank/DDBJ whole genome shotgun (WGS) entry which is preliminary data.</text>
</comment>
<sequence length="129" mass="15893">MGKYKDSDWYLKSSKELIMKYGDIPPPWIYAPNFHPYSMGWRMGGGETHMMILNEWLDQKDLNFDERLKYLQKYPCPARWYQWIIYFLWKVDSYKFEETDYIPYLEKLETFGFDNTSEFKNDFNRDDLD</sequence>